<feature type="region of interest" description="Disordered" evidence="1">
    <location>
        <begin position="254"/>
        <end position="296"/>
    </location>
</feature>
<evidence type="ECO:0000256" key="1">
    <source>
        <dbReference type="SAM" id="MobiDB-lite"/>
    </source>
</evidence>
<evidence type="ECO:0000313" key="2">
    <source>
        <dbReference type="EMBL" id="SFM04783.1"/>
    </source>
</evidence>
<name>A0A1I4MNX4_9HYPH</name>
<evidence type="ECO:0000313" key="3">
    <source>
        <dbReference type="Proteomes" id="UP000199048"/>
    </source>
</evidence>
<reference evidence="3" key="1">
    <citation type="submission" date="2016-10" db="EMBL/GenBank/DDBJ databases">
        <authorList>
            <person name="Varghese N."/>
            <person name="Submissions S."/>
        </authorList>
    </citation>
    <scope>NUCLEOTIDE SEQUENCE [LARGE SCALE GENOMIC DNA]</scope>
    <source>
        <strain evidence="3">BL36</strain>
    </source>
</reference>
<keyword evidence="3" id="KW-1185">Reference proteome</keyword>
<dbReference type="AlphaFoldDB" id="A0A1I4MNX4"/>
<gene>
    <name evidence="2" type="ORF">SAMN05192568_101797</name>
</gene>
<proteinExistence type="predicted"/>
<dbReference type="EMBL" id="FOTK01000017">
    <property type="protein sequence ID" value="SFM04783.1"/>
    <property type="molecule type" value="Genomic_DNA"/>
</dbReference>
<dbReference type="Proteomes" id="UP000199048">
    <property type="component" value="Unassembled WGS sequence"/>
</dbReference>
<accession>A0A1I4MNX4</accession>
<protein>
    <submittedName>
        <fullName evidence="2">Uncharacterized protein</fullName>
    </submittedName>
</protein>
<sequence length="296" mass="33701">MKLGRTCLSKAPGGLVTPYDVRKAAWCSSAHGCAARCSVKCGLMSILNFVTQDQLDELDEDPRVAFMQLANLAQRSLADQTKNFDPDHEQEWREIEDLRHSFVNVLLAAAKRFEIEPFASMELPTANNFDNRSYRDFRDHLDHYITQLVIDNSSRTRRQSVEVPPKTKDSIRGYIQELRGCIEQSDMPDTKREALLDRLDAFQAELEKRRVNLLAVSMLVFDIIAVPGAAWASYELTSRVVTNIMQTVAKARAEEQEKKQLAPPAEFKALSPPRRDLPSPRRQAAKNYNFDDDIPF</sequence>
<organism evidence="2 3">
    <name type="scientific">Methylobacterium pseudosasicola</name>
    <dbReference type="NCBI Taxonomy" id="582667"/>
    <lineage>
        <taxon>Bacteria</taxon>
        <taxon>Pseudomonadati</taxon>
        <taxon>Pseudomonadota</taxon>
        <taxon>Alphaproteobacteria</taxon>
        <taxon>Hyphomicrobiales</taxon>
        <taxon>Methylobacteriaceae</taxon>
        <taxon>Methylobacterium</taxon>
    </lineage>
</organism>